<keyword evidence="6" id="KW-0325">Glycoprotein</keyword>
<dbReference type="Pfam" id="PF15508">
    <property type="entry name" value="NAAA-beta"/>
    <property type="match status" value="1"/>
</dbReference>
<dbReference type="InterPro" id="IPR029132">
    <property type="entry name" value="CBAH/NAAA_C"/>
</dbReference>
<keyword evidence="5 10" id="KW-0443">Lipid metabolism</keyword>
<evidence type="ECO:0000259" key="14">
    <source>
        <dbReference type="Pfam" id="PF15508"/>
    </source>
</evidence>
<protein>
    <recommendedName>
        <fullName evidence="9">N-acylethanolamine-hydrolyzing acid amidase</fullName>
        <ecNumber evidence="8">3.5.1.60</ecNumber>
    </recommendedName>
</protein>
<reference evidence="15 16" key="1">
    <citation type="submission" date="2015-12" db="EMBL/GenBank/DDBJ databases">
        <title>Draft genome of the nematode, Onchocerca flexuosa.</title>
        <authorList>
            <person name="Mitreva M."/>
        </authorList>
    </citation>
    <scope>NUCLEOTIDE SEQUENCE [LARGE SCALE GENOMIC DNA]</scope>
    <source>
        <strain evidence="15">Red Deer</strain>
    </source>
</reference>
<feature type="signal peptide" evidence="12">
    <location>
        <begin position="1"/>
        <end position="21"/>
    </location>
</feature>
<evidence type="ECO:0000256" key="9">
    <source>
        <dbReference type="ARBA" id="ARBA00040404"/>
    </source>
</evidence>
<dbReference type="EMBL" id="KZ270290">
    <property type="protein sequence ID" value="OZC05980.1"/>
    <property type="molecule type" value="Genomic_DNA"/>
</dbReference>
<dbReference type="Gene3D" id="3.60.60.10">
    <property type="entry name" value="Penicillin V Acylase, Chain A"/>
    <property type="match status" value="1"/>
</dbReference>
<evidence type="ECO:0000256" key="8">
    <source>
        <dbReference type="ARBA" id="ARBA00039046"/>
    </source>
</evidence>
<comment type="pathway">
    <text evidence="1">Lipid metabolism; fatty acid metabolism.</text>
</comment>
<dbReference type="GO" id="GO:0047412">
    <property type="term" value="F:N-(long-chain-acyl)ethanolamine deacylase activity"/>
    <property type="evidence" value="ECO:0007669"/>
    <property type="project" value="UniProtKB-EC"/>
</dbReference>
<evidence type="ECO:0000256" key="3">
    <source>
        <dbReference type="ARBA" id="ARBA00022729"/>
    </source>
</evidence>
<keyword evidence="3 12" id="KW-0732">Signal</keyword>
<dbReference type="GO" id="GO:0017064">
    <property type="term" value="F:fatty acid amide hydrolase activity"/>
    <property type="evidence" value="ECO:0007669"/>
    <property type="project" value="InterPro"/>
</dbReference>
<organism evidence="15 16">
    <name type="scientific">Onchocerca flexuosa</name>
    <dbReference type="NCBI Taxonomy" id="387005"/>
    <lineage>
        <taxon>Eukaryota</taxon>
        <taxon>Metazoa</taxon>
        <taxon>Ecdysozoa</taxon>
        <taxon>Nematoda</taxon>
        <taxon>Chromadorea</taxon>
        <taxon>Rhabditida</taxon>
        <taxon>Spirurina</taxon>
        <taxon>Spiruromorpha</taxon>
        <taxon>Filarioidea</taxon>
        <taxon>Onchocercidae</taxon>
        <taxon>Onchocerca</taxon>
    </lineage>
</organism>
<evidence type="ECO:0000256" key="4">
    <source>
        <dbReference type="ARBA" id="ARBA00022801"/>
    </source>
</evidence>
<evidence type="ECO:0000256" key="2">
    <source>
        <dbReference type="ARBA" id="ARBA00005730"/>
    </source>
</evidence>
<evidence type="ECO:0000256" key="6">
    <source>
        <dbReference type="ARBA" id="ARBA00023180"/>
    </source>
</evidence>
<keyword evidence="4 10" id="KW-0378">Hydrolase</keyword>
<feature type="active site" description="Nucleophile" evidence="11">
    <location>
        <position position="127"/>
    </location>
</feature>
<dbReference type="PANTHER" id="PTHR28583:SF4">
    <property type="entry name" value="N-ACYLETHANOLAMINE-HYDROLYZING ACID AMIDASE"/>
    <property type="match status" value="1"/>
</dbReference>
<feature type="chain" id="PRO_5012240828" description="N-acylethanolamine-hydrolyzing acid amidase" evidence="12">
    <location>
        <begin position="22"/>
        <end position="336"/>
    </location>
</feature>
<comment type="subunit">
    <text evidence="7">Heterodimer of an alpha and a beta subunit, produced by autocatalytic cleavage.</text>
</comment>
<dbReference type="PIRSF" id="PIRSF017632">
    <property type="entry name" value="Acid_ceramidase-like"/>
    <property type="match status" value="1"/>
</dbReference>
<evidence type="ECO:0000256" key="11">
    <source>
        <dbReference type="PIRSR" id="PIRSR017632-1"/>
    </source>
</evidence>
<evidence type="ECO:0000256" key="5">
    <source>
        <dbReference type="ARBA" id="ARBA00023098"/>
    </source>
</evidence>
<dbReference type="InterPro" id="IPR016699">
    <property type="entry name" value="Acid_ceramidase-like"/>
</dbReference>
<evidence type="ECO:0000256" key="7">
    <source>
        <dbReference type="ARBA" id="ARBA00038527"/>
    </source>
</evidence>
<evidence type="ECO:0000256" key="10">
    <source>
        <dbReference type="PIRNR" id="PIRNR017632"/>
    </source>
</evidence>
<dbReference type="Proteomes" id="UP000242913">
    <property type="component" value="Unassembled WGS sequence"/>
</dbReference>
<keyword evidence="16" id="KW-1185">Reference proteome</keyword>
<dbReference type="Pfam" id="PF02275">
    <property type="entry name" value="CBAH"/>
    <property type="match status" value="1"/>
</dbReference>
<feature type="domain" description="Choloylglycine hydrolase/NAAA C-terminal" evidence="13">
    <location>
        <begin position="127"/>
        <end position="302"/>
    </location>
</feature>
<dbReference type="InterPro" id="IPR029130">
    <property type="entry name" value="Acid_ceramidase_N"/>
</dbReference>
<name>A0A238BMU0_9BILA</name>
<evidence type="ECO:0000256" key="1">
    <source>
        <dbReference type="ARBA" id="ARBA00004872"/>
    </source>
</evidence>
<evidence type="ECO:0000313" key="15">
    <source>
        <dbReference type="EMBL" id="OZC05980.1"/>
    </source>
</evidence>
<evidence type="ECO:0000256" key="12">
    <source>
        <dbReference type="SAM" id="SignalP"/>
    </source>
</evidence>
<dbReference type="PANTHER" id="PTHR28583">
    <property type="entry name" value="ACID AMIDASE"/>
    <property type="match status" value="1"/>
</dbReference>
<dbReference type="AlphaFoldDB" id="A0A238BMU0"/>
<sequence>MTSIFVFSWYLLVYTISLSYGNRIPPRYTINLDLAPENRWDKIIDDHKKFLPAVIEEINHYVPKLLRPVVWWIDENILLERFPEEYAREMRGIAARSGLRIGEVVGMNILYDITAFSRKHILANIGCTSIVAEDRNGRIIHGRNLDFDMTSLLRNMTIIADFTKGGNILYTAVTFVLQVGLCTGQRHGSFSISLNERYSGAYIDTILMELYTRFKTLVTFTIRKIYTALEEKNTFEEAKELLMNEHFIAPSYLIIAGTKAGEGCIITRDRWKTADLKCIDAQKDQWFLVVTNFDYWKVDKDKRRKTAEKALRSVGRQAITDKKMLRILSIHPVENK</sequence>
<comment type="similarity">
    <text evidence="2 10">Belongs to the acid ceramidase family.</text>
</comment>
<accession>A0A238BMU0</accession>
<evidence type="ECO:0000259" key="13">
    <source>
        <dbReference type="Pfam" id="PF02275"/>
    </source>
</evidence>
<dbReference type="GO" id="GO:0005764">
    <property type="term" value="C:lysosome"/>
    <property type="evidence" value="ECO:0007669"/>
    <property type="project" value="UniProtKB-UniRule"/>
</dbReference>
<dbReference type="GO" id="GO:0006631">
    <property type="term" value="P:fatty acid metabolic process"/>
    <property type="evidence" value="ECO:0007669"/>
    <property type="project" value="InterPro"/>
</dbReference>
<gene>
    <name evidence="15" type="ORF">X798_07038</name>
</gene>
<dbReference type="OrthoDB" id="5273684at2759"/>
<feature type="domain" description="Acid ceramidase N-terminal" evidence="14">
    <location>
        <begin position="25"/>
        <end position="73"/>
    </location>
</feature>
<evidence type="ECO:0000313" key="16">
    <source>
        <dbReference type="Proteomes" id="UP000242913"/>
    </source>
</evidence>
<proteinExistence type="inferred from homology"/>
<dbReference type="EC" id="3.5.1.60" evidence="8"/>